<accession>A0A931CML7</accession>
<dbReference type="AlphaFoldDB" id="A0A931CML7"/>
<name>A0A931CML7_9ACTN</name>
<protein>
    <submittedName>
        <fullName evidence="2">Uncharacterized protein</fullName>
    </submittedName>
</protein>
<sequence length="384" mass="41019">MLRHPSRTASAAPCSSGLEDLPDAVITASQLIRAGDTGAAAALLQQHLHDLDFAWLPHDPVLIDACTLYATVTTGTVQLDAAGYAYRASRRLHYPDHPRRLAATQAYGTALHHNDQPGHAVNVRRDRLHTYRTLGRTHDALTTAADLAISLHAGGHCTDAIGTIADAWQTWRHHATRDLATGTRLLRTYLLILRGCRYDLDVITLLHQAHHTGTLHALATTRTDDTIQEESDYVTRHCGTVCTQPPQHPSPTGAPGHDDGQPTAAAPASPDPTAGPVPDNIGNLLRDVPGRDAGPADHRTTALRHPFTGYHQQDIGSALARLLAAPGAMPLLDPAGTDPGTKAAARRSVISFIAAHLGHRRGRRAALRTAAVLLPALILLCLIA</sequence>
<organism evidence="2 3">
    <name type="scientific">Actinoplanes aureus</name>
    <dbReference type="NCBI Taxonomy" id="2792083"/>
    <lineage>
        <taxon>Bacteria</taxon>
        <taxon>Bacillati</taxon>
        <taxon>Actinomycetota</taxon>
        <taxon>Actinomycetes</taxon>
        <taxon>Micromonosporales</taxon>
        <taxon>Micromonosporaceae</taxon>
        <taxon>Actinoplanes</taxon>
    </lineage>
</organism>
<feature type="region of interest" description="Disordered" evidence="1">
    <location>
        <begin position="239"/>
        <end position="301"/>
    </location>
</feature>
<evidence type="ECO:0000313" key="3">
    <source>
        <dbReference type="Proteomes" id="UP000598146"/>
    </source>
</evidence>
<evidence type="ECO:0000256" key="1">
    <source>
        <dbReference type="SAM" id="MobiDB-lite"/>
    </source>
</evidence>
<feature type="compositionally biased region" description="Basic and acidic residues" evidence="1">
    <location>
        <begin position="288"/>
        <end position="300"/>
    </location>
</feature>
<gene>
    <name evidence="2" type="ORF">I4J89_47965</name>
</gene>
<dbReference type="EMBL" id="JADQTO010000056">
    <property type="protein sequence ID" value="MBG0569171.1"/>
    <property type="molecule type" value="Genomic_DNA"/>
</dbReference>
<proteinExistence type="predicted"/>
<comment type="caution">
    <text evidence="2">The sequence shown here is derived from an EMBL/GenBank/DDBJ whole genome shotgun (WGS) entry which is preliminary data.</text>
</comment>
<dbReference type="RefSeq" id="WP_196420915.1">
    <property type="nucleotide sequence ID" value="NZ_JADQTO010000056.1"/>
</dbReference>
<reference evidence="2" key="1">
    <citation type="submission" date="2020-11" db="EMBL/GenBank/DDBJ databases">
        <title>Isolation and identification of active actinomycetes.</title>
        <authorList>
            <person name="Sun X."/>
        </authorList>
    </citation>
    <scope>NUCLEOTIDE SEQUENCE</scope>
    <source>
        <strain evidence="2">NEAU-A11</strain>
    </source>
</reference>
<evidence type="ECO:0000313" key="2">
    <source>
        <dbReference type="EMBL" id="MBG0569171.1"/>
    </source>
</evidence>
<dbReference type="Proteomes" id="UP000598146">
    <property type="component" value="Unassembled WGS sequence"/>
</dbReference>
<keyword evidence="3" id="KW-1185">Reference proteome</keyword>